<evidence type="ECO:0000256" key="4">
    <source>
        <dbReference type="ARBA" id="ARBA00013137"/>
    </source>
</evidence>
<dbReference type="InterPro" id="IPR036188">
    <property type="entry name" value="FAD/NAD-bd_sf"/>
</dbReference>
<keyword evidence="6" id="KW-0285">Flavoprotein</keyword>
<dbReference type="PANTHER" id="PTHR43400:SF7">
    <property type="entry name" value="FAD-DEPENDENT OXIDOREDUCTASE 2 FAD BINDING DOMAIN-CONTAINING PROTEIN"/>
    <property type="match status" value="1"/>
</dbReference>
<comment type="cofactor">
    <cofactor evidence="1">
        <name>FMN</name>
        <dbReference type="ChEBI" id="CHEBI:58210"/>
    </cofactor>
</comment>
<comment type="similarity">
    <text evidence="3">Belongs to the FAD-dependent oxidoreductase 2 family. FRD/SDH subfamily.</text>
</comment>
<dbReference type="Proteomes" id="UP001430755">
    <property type="component" value="Unassembled WGS sequence"/>
</dbReference>
<evidence type="ECO:0000256" key="5">
    <source>
        <dbReference type="ARBA" id="ARBA00015872"/>
    </source>
</evidence>
<keyword evidence="7" id="KW-0274">FAD</keyword>
<evidence type="ECO:0000259" key="10">
    <source>
        <dbReference type="SMART" id="SM00900"/>
    </source>
</evidence>
<comment type="catalytic activity">
    <reaction evidence="9">
        <text>dihydrourocanate + A = urocanate + AH2</text>
        <dbReference type="Rhea" id="RHEA:36059"/>
        <dbReference type="ChEBI" id="CHEBI:13193"/>
        <dbReference type="ChEBI" id="CHEBI:17499"/>
        <dbReference type="ChEBI" id="CHEBI:27247"/>
        <dbReference type="ChEBI" id="CHEBI:72991"/>
        <dbReference type="EC" id="1.3.99.33"/>
    </reaction>
</comment>
<dbReference type="SUPFAM" id="SSF51905">
    <property type="entry name" value="FAD/NAD(P)-binding domain"/>
    <property type="match status" value="1"/>
</dbReference>
<dbReference type="SMART" id="SM00900">
    <property type="entry name" value="FMN_bind"/>
    <property type="match status" value="1"/>
</dbReference>
<name>A0ABS9WEK0_9ACTN</name>
<reference evidence="11" key="1">
    <citation type="submission" date="2021-11" db="EMBL/GenBank/DDBJ databases">
        <title>A Novel Adlercreutzia Species, isolated from a Allomyrina dichotoma larva feces.</title>
        <authorList>
            <person name="Suh M.K."/>
        </authorList>
    </citation>
    <scope>NUCLEOTIDE SEQUENCE</scope>
    <source>
        <strain evidence="11">JBNU-10</strain>
    </source>
</reference>
<comment type="cofactor">
    <cofactor evidence="2">
        <name>FAD</name>
        <dbReference type="ChEBI" id="CHEBI:57692"/>
    </cofactor>
</comment>
<dbReference type="PANTHER" id="PTHR43400">
    <property type="entry name" value="FUMARATE REDUCTASE"/>
    <property type="match status" value="1"/>
</dbReference>
<protein>
    <recommendedName>
        <fullName evidence="5">Urocanate reductase</fullName>
        <ecNumber evidence="4">1.3.99.33</ecNumber>
    </recommendedName>
</protein>
<evidence type="ECO:0000256" key="7">
    <source>
        <dbReference type="ARBA" id="ARBA00022827"/>
    </source>
</evidence>
<dbReference type="Pfam" id="PF00890">
    <property type="entry name" value="FAD_binding_2"/>
    <property type="match status" value="1"/>
</dbReference>
<dbReference type="InterPro" id="IPR007329">
    <property type="entry name" value="FMN-bd"/>
</dbReference>
<dbReference type="Gene3D" id="3.50.50.60">
    <property type="entry name" value="FAD/NAD(P)-binding domain"/>
    <property type="match status" value="1"/>
</dbReference>
<evidence type="ECO:0000256" key="9">
    <source>
        <dbReference type="ARBA" id="ARBA00049922"/>
    </source>
</evidence>
<comment type="caution">
    <text evidence="11">The sequence shown here is derived from an EMBL/GenBank/DDBJ whole genome shotgun (WGS) entry which is preliminary data.</text>
</comment>
<dbReference type="Gene3D" id="3.90.1010.20">
    <property type="match status" value="1"/>
</dbReference>
<evidence type="ECO:0000313" key="12">
    <source>
        <dbReference type="Proteomes" id="UP001430755"/>
    </source>
</evidence>
<sequence length="616" mass="65664">MGCEGAAGRAMTPGTYTAKAPGKWLPGTVDGARFGAAAEPRLVEVAVTVDEGAITAVEITDCTDNDHFVRPVAERMIPAIIEHQSTAVDVVTGATRTSAAVLRATEDCLRQAGADVEAFRVPPPRVDADESVACDVCVVGGGHAGTIAALRALEEGASVLVLEKAGRIGGRGFCPSGVSAAGAAVEREAGITLTADDLYRQLYAETAGRANNLLVRAIVDDSGPMVDWLVDHGFRATPPRPDARPDEAFMCDFGRGQEKFQRLYDDYLLPGGARVMTETRALDLRLSDEGAVVGVEAQRQDDTRVHVACKAVVVATGGFGGNPALLKRLCHSANFFDRGLTTQCAGDGVLMCERAGAQLGPEIMPHMQEYLANPVCNFTDNLIKYVTYAGFLTVNQEGKRFMNECLNVEDAMGSGCASLRVQGGAYYYLISQDQVDAIQDGGVGGYFGGHLDDYLSKSVASRALVPIPNLQESLDDAVARGQAWRGDTAEELAAKVGFPDPAVFVATLERYNELCRRGVDEDFGKITQLMNEHAMPLYAIRSVIPIMGTLGGVKVNERLEALDDGDAPIRGLYVAGQEGSGFYTYPYYSTRCITTTYAYSSGRIAGRNAARLALAR</sequence>
<accession>A0ABS9WEK0</accession>
<dbReference type="Gene3D" id="3.90.700.10">
    <property type="entry name" value="Succinate dehydrogenase/fumarate reductase flavoprotein, catalytic domain"/>
    <property type="match status" value="1"/>
</dbReference>
<evidence type="ECO:0000256" key="3">
    <source>
        <dbReference type="ARBA" id="ARBA00008040"/>
    </source>
</evidence>
<dbReference type="EMBL" id="JAJMLW010000001">
    <property type="protein sequence ID" value="MCI2241287.1"/>
    <property type="molecule type" value="Genomic_DNA"/>
</dbReference>
<dbReference type="EC" id="1.3.99.33" evidence="4"/>
<proteinExistence type="inferred from homology"/>
<evidence type="ECO:0000256" key="8">
    <source>
        <dbReference type="ARBA" id="ARBA00023002"/>
    </source>
</evidence>
<dbReference type="InterPro" id="IPR027477">
    <property type="entry name" value="Succ_DH/fumarate_Rdtase_cat_sf"/>
</dbReference>
<dbReference type="RefSeq" id="WP_242163300.1">
    <property type="nucleotide sequence ID" value="NZ_JAJMLW010000001.1"/>
</dbReference>
<gene>
    <name evidence="11" type="ORF">LPT13_02825</name>
</gene>
<evidence type="ECO:0000256" key="6">
    <source>
        <dbReference type="ARBA" id="ARBA00022630"/>
    </source>
</evidence>
<evidence type="ECO:0000256" key="2">
    <source>
        <dbReference type="ARBA" id="ARBA00001974"/>
    </source>
</evidence>
<dbReference type="Pfam" id="PF04205">
    <property type="entry name" value="FMN_bind"/>
    <property type="match status" value="1"/>
</dbReference>
<keyword evidence="12" id="KW-1185">Reference proteome</keyword>
<evidence type="ECO:0000313" key="11">
    <source>
        <dbReference type="EMBL" id="MCI2241287.1"/>
    </source>
</evidence>
<evidence type="ECO:0000256" key="1">
    <source>
        <dbReference type="ARBA" id="ARBA00001917"/>
    </source>
</evidence>
<keyword evidence="8" id="KW-0560">Oxidoreductase</keyword>
<dbReference type="InterPro" id="IPR003953">
    <property type="entry name" value="FAD-dep_OxRdtase_2_FAD-bd"/>
</dbReference>
<feature type="domain" description="FMN-binding" evidence="10">
    <location>
        <begin position="35"/>
        <end position="112"/>
    </location>
</feature>
<dbReference type="SUPFAM" id="SSF56425">
    <property type="entry name" value="Succinate dehydrogenase/fumarate reductase flavoprotein, catalytic domain"/>
    <property type="match status" value="1"/>
</dbReference>
<organism evidence="11 12">
    <name type="scientific">Adlercreutzia faecimuris</name>
    <dbReference type="NCBI Taxonomy" id="2897341"/>
    <lineage>
        <taxon>Bacteria</taxon>
        <taxon>Bacillati</taxon>
        <taxon>Actinomycetota</taxon>
        <taxon>Coriobacteriia</taxon>
        <taxon>Eggerthellales</taxon>
        <taxon>Eggerthellaceae</taxon>
        <taxon>Adlercreutzia</taxon>
    </lineage>
</organism>
<dbReference type="InterPro" id="IPR050315">
    <property type="entry name" value="FAD-oxidoreductase_2"/>
</dbReference>